<dbReference type="PANTHER" id="PTHR10000">
    <property type="entry name" value="PHOSPHOSERINE PHOSPHATASE"/>
    <property type="match status" value="1"/>
</dbReference>
<gene>
    <name evidence="4" type="primary">gpgP</name>
    <name evidence="4" type="ORF">MGA5115_03529</name>
    <name evidence="5" type="ORF">MGA5116_03591</name>
</gene>
<dbReference type="NCBIfam" id="TIGR01484">
    <property type="entry name" value="HAD-SF-IIB"/>
    <property type="match status" value="1"/>
</dbReference>
<dbReference type="EMBL" id="FLRA01000037">
    <property type="protein sequence ID" value="SBT19365.1"/>
    <property type="molecule type" value="Genomic_DNA"/>
</dbReference>
<keyword evidence="3" id="KW-0460">Magnesium</keyword>
<keyword evidence="1" id="KW-0479">Metal-binding</keyword>
<dbReference type="SUPFAM" id="SSF56784">
    <property type="entry name" value="HAD-like"/>
    <property type="match status" value="1"/>
</dbReference>
<evidence type="ECO:0000256" key="3">
    <source>
        <dbReference type="ARBA" id="ARBA00022842"/>
    </source>
</evidence>
<dbReference type="NCBIfam" id="TIGR01486">
    <property type="entry name" value="HAD-SF-IIB-MPGP"/>
    <property type="match status" value="1"/>
</dbReference>
<dbReference type="AlphaFoldDB" id="A0A1C3JW28"/>
<keyword evidence="6" id="KW-1185">Reference proteome</keyword>
<protein>
    <submittedName>
        <fullName evidence="4">Glucosyl-3-phosphoglycerate/mannosyl-3-phosphoglycerate phosphatase</fullName>
        <ecNumber evidence="4">3.1.3.70</ecNumber>
    </submittedName>
</protein>
<dbReference type="GO" id="GO:0005829">
    <property type="term" value="C:cytosol"/>
    <property type="evidence" value="ECO:0007669"/>
    <property type="project" value="TreeGrafter"/>
</dbReference>
<dbReference type="PANTHER" id="PTHR10000:SF8">
    <property type="entry name" value="HAD SUPERFAMILY HYDROLASE-LIKE, TYPE 3"/>
    <property type="match status" value="1"/>
</dbReference>
<dbReference type="GO" id="GO:0051479">
    <property type="term" value="P:mannosylglycerate biosynthetic process"/>
    <property type="evidence" value="ECO:0007669"/>
    <property type="project" value="InterPro"/>
</dbReference>
<evidence type="ECO:0000256" key="1">
    <source>
        <dbReference type="ARBA" id="ARBA00022723"/>
    </source>
</evidence>
<dbReference type="InterPro" id="IPR023214">
    <property type="entry name" value="HAD_sf"/>
</dbReference>
<dbReference type="Proteomes" id="UP000092840">
    <property type="component" value="Unassembled WGS sequence"/>
</dbReference>
<dbReference type="EMBL" id="FLRB01000036">
    <property type="protein sequence ID" value="SBT22959.1"/>
    <property type="molecule type" value="Genomic_DNA"/>
</dbReference>
<dbReference type="InterPro" id="IPR006381">
    <property type="entry name" value="HAD-SF-IIB-MPGP"/>
</dbReference>
<dbReference type="GO" id="GO:0000287">
    <property type="term" value="F:magnesium ion binding"/>
    <property type="evidence" value="ECO:0007669"/>
    <property type="project" value="UniProtKB-ARBA"/>
</dbReference>
<name>A0A1C3JW28_9GAMM</name>
<dbReference type="RefSeq" id="WP_067038660.1">
    <property type="nucleotide sequence ID" value="NZ_FLRA01000037.1"/>
</dbReference>
<dbReference type="OrthoDB" id="193379at2"/>
<evidence type="ECO:0000313" key="4">
    <source>
        <dbReference type="EMBL" id="SBT19365.1"/>
    </source>
</evidence>
<dbReference type="SFLD" id="SFLDS00003">
    <property type="entry name" value="Haloacid_Dehalogenase"/>
    <property type="match status" value="1"/>
</dbReference>
<evidence type="ECO:0000256" key="2">
    <source>
        <dbReference type="ARBA" id="ARBA00022801"/>
    </source>
</evidence>
<accession>A0A1C3JW28</accession>
<dbReference type="EC" id="3.1.3.70" evidence="4"/>
<proteinExistence type="predicted"/>
<dbReference type="Gene3D" id="3.30.980.20">
    <property type="entry name" value="Putative mannosyl-3-phosphoglycerate phosphatase, domain 2"/>
    <property type="match status" value="1"/>
</dbReference>
<sequence length="274" mass="30876">MTTTLIVFTDLDGTLLDHFDYAFTDAEAALFSLKTLAIPCVLNTSKTYAELLELRLALRHKDPFIIENGAAVYIPANSPLVNIHDLERRGDFYVQSFGPKRQHLIELSQSMKSRYDFISYHDLSTEQLMEHTGLDYQTAELSLQRDFTEPLIWNDSNAALERLRHELAAQGIKAQKGGRFVHLMGAQCDKAVAMNWLKQAYQDTFHEDLKSMALGDGENDVGMICEADIPVVVRSPVHVPPEIPGRYDVWITDSYGPKGWSEAINKALVNEGFI</sequence>
<dbReference type="Pfam" id="PF08282">
    <property type="entry name" value="Hydrolase_3"/>
    <property type="match status" value="1"/>
</dbReference>
<dbReference type="SFLD" id="SFLDG01140">
    <property type="entry name" value="C2.B:_Phosphomannomutase_and_P"/>
    <property type="match status" value="1"/>
</dbReference>
<dbReference type="Proteomes" id="UP000092871">
    <property type="component" value="Unassembled WGS sequence"/>
</dbReference>
<reference evidence="4 7" key="2">
    <citation type="submission" date="2016-06" db="EMBL/GenBank/DDBJ databases">
        <authorList>
            <person name="Kjaerup R.B."/>
            <person name="Dalgaard T.S."/>
            <person name="Juul-Madsen H.R."/>
        </authorList>
    </citation>
    <scope>NUCLEOTIDE SEQUENCE [LARGE SCALE GENOMIC DNA]</scope>
    <source>
        <strain evidence="4 7">CECT 5115</strain>
    </source>
</reference>
<keyword evidence="2 4" id="KW-0378">Hydrolase</keyword>
<dbReference type="InterPro" id="IPR006379">
    <property type="entry name" value="HAD-SF_hydro_IIB"/>
</dbReference>
<organism evidence="4 7">
    <name type="scientific">Marinomonas gallaica</name>
    <dbReference type="NCBI Taxonomy" id="1806667"/>
    <lineage>
        <taxon>Bacteria</taxon>
        <taxon>Pseudomonadati</taxon>
        <taxon>Pseudomonadota</taxon>
        <taxon>Gammaproteobacteria</taxon>
        <taxon>Oceanospirillales</taxon>
        <taxon>Oceanospirillaceae</taxon>
        <taxon>Marinomonas</taxon>
    </lineage>
</organism>
<reference evidence="5 6" key="1">
    <citation type="submission" date="2016-06" db="EMBL/GenBank/DDBJ databases">
        <authorList>
            <person name="Rodrigo-Torres L."/>
            <person name="Arahal D.R."/>
        </authorList>
    </citation>
    <scope>NUCLEOTIDE SEQUENCE [LARGE SCALE GENOMIC DNA]</scope>
    <source>
        <strain evidence="5 6">CECT 5116</strain>
    </source>
</reference>
<dbReference type="GO" id="GO:0050531">
    <property type="term" value="F:mannosyl-3-phosphoglycerate phosphatase activity"/>
    <property type="evidence" value="ECO:0007669"/>
    <property type="project" value="UniProtKB-EC"/>
</dbReference>
<evidence type="ECO:0000313" key="5">
    <source>
        <dbReference type="EMBL" id="SBT22959.1"/>
    </source>
</evidence>
<evidence type="ECO:0000313" key="7">
    <source>
        <dbReference type="Proteomes" id="UP000092871"/>
    </source>
</evidence>
<dbReference type="Gene3D" id="3.40.50.1000">
    <property type="entry name" value="HAD superfamily/HAD-like"/>
    <property type="match status" value="1"/>
</dbReference>
<dbReference type="SFLD" id="SFLDG01142">
    <property type="entry name" value="C2.B.2:_Mannosyl-3-phosphoglyc"/>
    <property type="match status" value="1"/>
</dbReference>
<evidence type="ECO:0000313" key="6">
    <source>
        <dbReference type="Proteomes" id="UP000092840"/>
    </source>
</evidence>
<dbReference type="InterPro" id="IPR036412">
    <property type="entry name" value="HAD-like_sf"/>
</dbReference>